<dbReference type="AlphaFoldDB" id="A0A7Y4DEU9"/>
<name>A0A7Y4DEU9_CLOCO</name>
<dbReference type="PROSITE" id="PS51898">
    <property type="entry name" value="TYR_RECOMBINASE"/>
    <property type="match status" value="1"/>
</dbReference>
<accession>A0A7Y4DEU9</accession>
<evidence type="ECO:0000256" key="4">
    <source>
        <dbReference type="ARBA" id="ARBA00022490"/>
    </source>
</evidence>
<evidence type="ECO:0000256" key="10">
    <source>
        <dbReference type="ARBA" id="ARBA00023306"/>
    </source>
</evidence>
<dbReference type="PROSITE" id="PS51900">
    <property type="entry name" value="CB"/>
    <property type="match status" value="1"/>
</dbReference>
<keyword evidence="8 11" id="KW-0238">DNA-binding</keyword>
<dbReference type="GO" id="GO:0051301">
    <property type="term" value="P:cell division"/>
    <property type="evidence" value="ECO:0007669"/>
    <property type="project" value="UniProtKB-KW"/>
</dbReference>
<dbReference type="Gene3D" id="1.10.150.130">
    <property type="match status" value="1"/>
</dbReference>
<dbReference type="Proteomes" id="UP000528432">
    <property type="component" value="Unassembled WGS sequence"/>
</dbReference>
<comment type="caution">
    <text evidence="14">The sequence shown here is derived from an EMBL/GenBank/DDBJ whole genome shotgun (WGS) entry which is preliminary data.</text>
</comment>
<comment type="subcellular location">
    <subcellularLocation>
        <location evidence="2">Cytoplasm</location>
    </subcellularLocation>
</comment>
<dbReference type="Gene3D" id="1.10.443.10">
    <property type="entry name" value="Intergrase catalytic core"/>
    <property type="match status" value="1"/>
</dbReference>
<dbReference type="InterPro" id="IPR004107">
    <property type="entry name" value="Integrase_SAM-like_N"/>
</dbReference>
<comment type="similarity">
    <text evidence="3">Belongs to the 'phage' integrase family.</text>
</comment>
<dbReference type="InterPro" id="IPR002104">
    <property type="entry name" value="Integrase_catalytic"/>
</dbReference>
<dbReference type="InterPro" id="IPR044068">
    <property type="entry name" value="CB"/>
</dbReference>
<keyword evidence="4" id="KW-0963">Cytoplasm</keyword>
<dbReference type="PANTHER" id="PTHR30349">
    <property type="entry name" value="PHAGE INTEGRASE-RELATED"/>
    <property type="match status" value="1"/>
</dbReference>
<dbReference type="CDD" id="cd00798">
    <property type="entry name" value="INT_XerDC_C"/>
    <property type="match status" value="1"/>
</dbReference>
<dbReference type="InterPro" id="IPR050090">
    <property type="entry name" value="Tyrosine_recombinase_XerCD"/>
</dbReference>
<dbReference type="Pfam" id="PF00589">
    <property type="entry name" value="Phage_integrase"/>
    <property type="match status" value="1"/>
</dbReference>
<evidence type="ECO:0000256" key="2">
    <source>
        <dbReference type="ARBA" id="ARBA00004496"/>
    </source>
</evidence>
<dbReference type="InterPro" id="IPR011010">
    <property type="entry name" value="DNA_brk_join_enz"/>
</dbReference>
<keyword evidence="10" id="KW-0131">Cell cycle</keyword>
<sequence length="304" mass="35304">MFEGYDKVNIRTRDELINKYISYLMNKGLSKNTLDAYIRDINRFLEFLKERKENILEVEEVTIMAFVQFLQKSRKANSSIVRNIVSIRNFYKFLYKKGYIDEDPVINYEIPKVKRNIPKVLTVEEVDILLNAPDISKEKGIRDKAMLEVMYATGVKVTELLNMTVFDVNLKLSYIKCTGSKDKERIIPIGSYAVKCLDDYLRIRPNINIYNLDYLFLNLKGTQMTRQGFWKIVKKYAKISGIKKSIDSYTLRHSFAVHLLQNGADIKSVQELLGHSDLAATQIYSTISKKSKIAEVYRKAHPRA</sequence>
<feature type="domain" description="Tyr recombinase" evidence="12">
    <location>
        <begin position="116"/>
        <end position="298"/>
    </location>
</feature>
<dbReference type="InterPro" id="IPR013762">
    <property type="entry name" value="Integrase-like_cat_sf"/>
</dbReference>
<evidence type="ECO:0000256" key="8">
    <source>
        <dbReference type="ARBA" id="ARBA00023125"/>
    </source>
</evidence>
<keyword evidence="7" id="KW-0229">DNA integration</keyword>
<dbReference type="GO" id="GO:0005737">
    <property type="term" value="C:cytoplasm"/>
    <property type="evidence" value="ECO:0007669"/>
    <property type="project" value="UniProtKB-SubCell"/>
</dbReference>
<dbReference type="SUPFAM" id="SSF56349">
    <property type="entry name" value="DNA breaking-rejoining enzymes"/>
    <property type="match status" value="1"/>
</dbReference>
<evidence type="ECO:0000256" key="5">
    <source>
        <dbReference type="ARBA" id="ARBA00022618"/>
    </source>
</evidence>
<feature type="domain" description="Core-binding (CB)" evidence="13">
    <location>
        <begin position="11"/>
        <end position="95"/>
    </location>
</feature>
<protein>
    <submittedName>
        <fullName evidence="14">Site-specific tyrosine recombinase XerD</fullName>
    </submittedName>
</protein>
<gene>
    <name evidence="14" type="primary">xerD</name>
    <name evidence="14" type="ORF">HMJ28_12325</name>
</gene>
<dbReference type="InterPro" id="IPR010998">
    <property type="entry name" value="Integrase_recombinase_N"/>
</dbReference>
<keyword evidence="9" id="KW-0233">DNA recombination</keyword>
<evidence type="ECO:0000256" key="11">
    <source>
        <dbReference type="PROSITE-ProRule" id="PRU01248"/>
    </source>
</evidence>
<evidence type="ECO:0000313" key="15">
    <source>
        <dbReference type="Proteomes" id="UP000528432"/>
    </source>
</evidence>
<evidence type="ECO:0000256" key="7">
    <source>
        <dbReference type="ARBA" id="ARBA00022908"/>
    </source>
</evidence>
<organism evidence="14 15">
    <name type="scientific">Clostridium cochlearium</name>
    <dbReference type="NCBI Taxonomy" id="1494"/>
    <lineage>
        <taxon>Bacteria</taxon>
        <taxon>Bacillati</taxon>
        <taxon>Bacillota</taxon>
        <taxon>Clostridia</taxon>
        <taxon>Eubacteriales</taxon>
        <taxon>Clostridiaceae</taxon>
        <taxon>Clostridium</taxon>
    </lineage>
</organism>
<dbReference type="GO" id="GO:0006310">
    <property type="term" value="P:DNA recombination"/>
    <property type="evidence" value="ECO:0007669"/>
    <property type="project" value="UniProtKB-KW"/>
</dbReference>
<dbReference type="GO" id="GO:0007059">
    <property type="term" value="P:chromosome segregation"/>
    <property type="evidence" value="ECO:0007669"/>
    <property type="project" value="UniProtKB-KW"/>
</dbReference>
<proteinExistence type="inferred from homology"/>
<dbReference type="Pfam" id="PF02899">
    <property type="entry name" value="Phage_int_SAM_1"/>
    <property type="match status" value="1"/>
</dbReference>
<dbReference type="EMBL" id="JABFIF010000037">
    <property type="protein sequence ID" value="NOH17148.1"/>
    <property type="molecule type" value="Genomic_DNA"/>
</dbReference>
<dbReference type="NCBIfam" id="TIGR02225">
    <property type="entry name" value="recomb_XerD"/>
    <property type="match status" value="1"/>
</dbReference>
<keyword evidence="6" id="KW-0159">Chromosome partition</keyword>
<evidence type="ECO:0000259" key="13">
    <source>
        <dbReference type="PROSITE" id="PS51900"/>
    </source>
</evidence>
<dbReference type="GO" id="GO:0009009">
    <property type="term" value="F:site-specific recombinase activity"/>
    <property type="evidence" value="ECO:0007669"/>
    <property type="project" value="InterPro"/>
</dbReference>
<keyword evidence="5" id="KW-0132">Cell division</keyword>
<evidence type="ECO:0000259" key="12">
    <source>
        <dbReference type="PROSITE" id="PS51898"/>
    </source>
</evidence>
<evidence type="ECO:0000256" key="9">
    <source>
        <dbReference type="ARBA" id="ARBA00023172"/>
    </source>
</evidence>
<dbReference type="GO" id="GO:0003677">
    <property type="term" value="F:DNA binding"/>
    <property type="evidence" value="ECO:0007669"/>
    <property type="project" value="UniProtKB-UniRule"/>
</dbReference>
<comment type="function">
    <text evidence="1">Site-specific tyrosine recombinase, which acts by catalyzing the cutting and rejoining of the recombining DNA molecules.</text>
</comment>
<evidence type="ECO:0000256" key="1">
    <source>
        <dbReference type="ARBA" id="ARBA00003283"/>
    </source>
</evidence>
<reference evidence="14 15" key="1">
    <citation type="submission" date="2020-05" db="EMBL/GenBank/DDBJ databases">
        <title>Draft genome sequence of Clostridium cochlearium strain AGROS13 isolated from a sheep dairy farm in New Zealand.</title>
        <authorList>
            <person name="Gupta T.B."/>
            <person name="Jauregui R."/>
            <person name="Risson A.N."/>
            <person name="Brightwell G."/>
            <person name="Maclean P."/>
        </authorList>
    </citation>
    <scope>NUCLEOTIDE SEQUENCE [LARGE SCALE GENOMIC DNA]</scope>
    <source>
        <strain evidence="14 15">AGROS13</strain>
    </source>
</reference>
<dbReference type="NCBIfam" id="NF001399">
    <property type="entry name" value="PRK00283.1"/>
    <property type="match status" value="1"/>
</dbReference>
<evidence type="ECO:0000256" key="3">
    <source>
        <dbReference type="ARBA" id="ARBA00008857"/>
    </source>
</evidence>
<evidence type="ECO:0000256" key="6">
    <source>
        <dbReference type="ARBA" id="ARBA00022829"/>
    </source>
</evidence>
<dbReference type="PANTHER" id="PTHR30349:SF81">
    <property type="entry name" value="TYROSINE RECOMBINASE XERC"/>
    <property type="match status" value="1"/>
</dbReference>
<evidence type="ECO:0000313" key="14">
    <source>
        <dbReference type="EMBL" id="NOH17148.1"/>
    </source>
</evidence>
<dbReference type="InterPro" id="IPR011932">
    <property type="entry name" value="Recomb_XerD"/>
</dbReference>